<dbReference type="SUPFAM" id="SSF81383">
    <property type="entry name" value="F-box domain"/>
    <property type="match status" value="1"/>
</dbReference>
<dbReference type="SMART" id="SM00256">
    <property type="entry name" value="FBOX"/>
    <property type="match status" value="1"/>
</dbReference>
<feature type="domain" description="F-box" evidence="1">
    <location>
        <begin position="2"/>
        <end position="50"/>
    </location>
</feature>
<keyword evidence="3" id="KW-1185">Reference proteome</keyword>
<dbReference type="Pfam" id="PF00646">
    <property type="entry name" value="F-box"/>
    <property type="match status" value="1"/>
</dbReference>
<evidence type="ECO:0000259" key="1">
    <source>
        <dbReference type="PROSITE" id="PS50181"/>
    </source>
</evidence>
<sequence length="348" mass="38952">MSEPFSTLSSDLTELILSRLPIPSLLRAAAVCKTWRTLITSPTFPSFHHLDNQPWLFLYGLHNTSSRNNQSFAFDPITDSWFRLPSSPFPSHDLIGSNGLLFSTTPSFSFSPVLKPLWGSTSPLRFSRINPLLGNFRTGSDKLSFIVVAVEIYNPCLDSWELCSPLPADFRSGNSCQTLSSALLRGKFVVFGIYSFFVSSFDLGKRVWCQVQTLRPPGLAFAFLIACVGRFVIDERNMEFSEIAIMPQGLLFGLVDSEEDDKFGSLKCVGMGNLICVFNEENHQKYPACVCELRSESAGLNCRHLLISFIKLSVFVPWLPRMMFLEAKNLWLISHLFLGTICAVSATE</sequence>
<comment type="caution">
    <text evidence="2">The sequence shown here is derived from an EMBL/GenBank/DDBJ whole genome shotgun (WGS) entry which is preliminary data.</text>
</comment>
<dbReference type="Gene3D" id="1.20.1280.50">
    <property type="match status" value="1"/>
</dbReference>
<dbReference type="AlphaFoldDB" id="A0AAV8SBV1"/>
<proteinExistence type="predicted"/>
<organism evidence="2 3">
    <name type="scientific">Erythroxylum novogranatense</name>
    <dbReference type="NCBI Taxonomy" id="1862640"/>
    <lineage>
        <taxon>Eukaryota</taxon>
        <taxon>Viridiplantae</taxon>
        <taxon>Streptophyta</taxon>
        <taxon>Embryophyta</taxon>
        <taxon>Tracheophyta</taxon>
        <taxon>Spermatophyta</taxon>
        <taxon>Magnoliopsida</taxon>
        <taxon>eudicotyledons</taxon>
        <taxon>Gunneridae</taxon>
        <taxon>Pentapetalae</taxon>
        <taxon>rosids</taxon>
        <taxon>fabids</taxon>
        <taxon>Malpighiales</taxon>
        <taxon>Erythroxylaceae</taxon>
        <taxon>Erythroxylum</taxon>
    </lineage>
</organism>
<dbReference type="EMBL" id="JAIWQS010000012">
    <property type="protein sequence ID" value="KAJ8749519.1"/>
    <property type="molecule type" value="Genomic_DNA"/>
</dbReference>
<dbReference type="PANTHER" id="PTHR47712:SF3">
    <property type="entry name" value="F-BOX DOMAIN-CONTAINING PROTEIN"/>
    <property type="match status" value="1"/>
</dbReference>
<reference evidence="2 3" key="1">
    <citation type="submission" date="2021-09" db="EMBL/GenBank/DDBJ databases">
        <title>Genomic insights and catalytic innovation underlie evolution of tropane alkaloids biosynthesis.</title>
        <authorList>
            <person name="Wang Y.-J."/>
            <person name="Tian T."/>
            <person name="Huang J.-P."/>
            <person name="Huang S.-X."/>
        </authorList>
    </citation>
    <scope>NUCLEOTIDE SEQUENCE [LARGE SCALE GENOMIC DNA]</scope>
    <source>
        <strain evidence="2">KIB-2018</strain>
        <tissue evidence="2">Leaf</tissue>
    </source>
</reference>
<dbReference type="InterPro" id="IPR001810">
    <property type="entry name" value="F-box_dom"/>
</dbReference>
<evidence type="ECO:0000313" key="3">
    <source>
        <dbReference type="Proteomes" id="UP001159364"/>
    </source>
</evidence>
<dbReference type="Proteomes" id="UP001159364">
    <property type="component" value="Linkage Group LG12"/>
</dbReference>
<protein>
    <recommendedName>
        <fullName evidence="1">F-box domain-containing protein</fullName>
    </recommendedName>
</protein>
<dbReference type="PROSITE" id="PS50181">
    <property type="entry name" value="FBOX"/>
    <property type="match status" value="1"/>
</dbReference>
<accession>A0AAV8SBV1</accession>
<evidence type="ECO:0000313" key="2">
    <source>
        <dbReference type="EMBL" id="KAJ8749519.1"/>
    </source>
</evidence>
<dbReference type="SUPFAM" id="SSF117281">
    <property type="entry name" value="Kelch motif"/>
    <property type="match status" value="1"/>
</dbReference>
<dbReference type="InterPro" id="IPR015915">
    <property type="entry name" value="Kelch-typ_b-propeller"/>
</dbReference>
<name>A0AAV8SBV1_9ROSI</name>
<dbReference type="InterPro" id="IPR036047">
    <property type="entry name" value="F-box-like_dom_sf"/>
</dbReference>
<gene>
    <name evidence="2" type="ORF">K2173_025714</name>
</gene>
<dbReference type="PANTHER" id="PTHR47712">
    <property type="entry name" value="OS09G0555300 PROTEIN"/>
    <property type="match status" value="1"/>
</dbReference>